<evidence type="ECO:0000256" key="4">
    <source>
        <dbReference type="RuleBase" id="RU362063"/>
    </source>
</evidence>
<comment type="subcellular location">
    <subcellularLocation>
        <location evidence="1 4">Periplasm</location>
    </subcellularLocation>
</comment>
<dbReference type="Pfam" id="PF13144">
    <property type="entry name" value="ChapFlgA"/>
    <property type="match status" value="1"/>
</dbReference>
<dbReference type="SMART" id="SM00858">
    <property type="entry name" value="SAF"/>
    <property type="match status" value="1"/>
</dbReference>
<feature type="chain" id="PRO_5044967065" description="Flagella basal body P-ring formation protein FlgA" evidence="4">
    <location>
        <begin position="30"/>
        <end position="245"/>
    </location>
</feature>
<dbReference type="CDD" id="cd11614">
    <property type="entry name" value="SAF_CpaB_FlgA_like"/>
    <property type="match status" value="1"/>
</dbReference>
<comment type="similarity">
    <text evidence="4">Belongs to the FlgA family.</text>
</comment>
<dbReference type="Proteomes" id="UP001180487">
    <property type="component" value="Unassembled WGS sequence"/>
</dbReference>
<keyword evidence="3 4" id="KW-0574">Periplasm</keyword>
<accession>A0ABU2CE12</accession>
<dbReference type="InterPro" id="IPR017585">
    <property type="entry name" value="SAF_FlgA"/>
</dbReference>
<dbReference type="InterPro" id="IPR039246">
    <property type="entry name" value="Flagellar_FlgA"/>
</dbReference>
<dbReference type="NCBIfam" id="TIGR03170">
    <property type="entry name" value="flgA_cterm"/>
    <property type="match status" value="1"/>
</dbReference>
<name>A0ABU2CE12_9BURK</name>
<keyword evidence="6" id="KW-0969">Cilium</keyword>
<evidence type="ECO:0000256" key="2">
    <source>
        <dbReference type="ARBA" id="ARBA00022729"/>
    </source>
</evidence>
<dbReference type="InterPro" id="IPR013974">
    <property type="entry name" value="SAF"/>
</dbReference>
<keyword evidence="7" id="KW-1185">Reference proteome</keyword>
<reference evidence="6 7" key="1">
    <citation type="submission" date="2023-07" db="EMBL/GenBank/DDBJ databases">
        <title>Sorghum-associated microbial communities from plants grown in Nebraska, USA.</title>
        <authorList>
            <person name="Schachtman D."/>
        </authorList>
    </citation>
    <scope>NUCLEOTIDE SEQUENCE [LARGE SCALE GENOMIC DNA]</scope>
    <source>
        <strain evidence="6 7">BE313</strain>
    </source>
</reference>
<evidence type="ECO:0000256" key="1">
    <source>
        <dbReference type="ARBA" id="ARBA00004418"/>
    </source>
</evidence>
<dbReference type="InterPro" id="IPR041231">
    <property type="entry name" value="FlgA_N"/>
</dbReference>
<dbReference type="EMBL" id="JAVDXT010000005">
    <property type="protein sequence ID" value="MDR7379563.1"/>
    <property type="molecule type" value="Genomic_DNA"/>
</dbReference>
<feature type="signal peptide" evidence="4">
    <location>
        <begin position="1"/>
        <end position="29"/>
    </location>
</feature>
<feature type="domain" description="SAF" evidence="5">
    <location>
        <begin position="121"/>
        <end position="183"/>
    </location>
</feature>
<keyword evidence="6" id="KW-0966">Cell projection</keyword>
<dbReference type="PANTHER" id="PTHR36307">
    <property type="entry name" value="FLAGELLA BASAL BODY P-RING FORMATION PROTEIN FLGA"/>
    <property type="match status" value="1"/>
</dbReference>
<protein>
    <recommendedName>
        <fullName evidence="4">Flagella basal body P-ring formation protein FlgA</fullName>
    </recommendedName>
</protein>
<dbReference type="Gene3D" id="2.30.30.760">
    <property type="match status" value="1"/>
</dbReference>
<keyword evidence="4" id="KW-1005">Bacterial flagellum biogenesis</keyword>
<organism evidence="6 7">
    <name type="scientific">Rhodoferax ferrireducens</name>
    <dbReference type="NCBI Taxonomy" id="192843"/>
    <lineage>
        <taxon>Bacteria</taxon>
        <taxon>Pseudomonadati</taxon>
        <taxon>Pseudomonadota</taxon>
        <taxon>Betaproteobacteria</taxon>
        <taxon>Burkholderiales</taxon>
        <taxon>Comamonadaceae</taxon>
        <taxon>Rhodoferax</taxon>
    </lineage>
</organism>
<comment type="caution">
    <text evidence="6">The sequence shown here is derived from an EMBL/GenBank/DDBJ whole genome shotgun (WGS) entry which is preliminary data.</text>
</comment>
<evidence type="ECO:0000313" key="6">
    <source>
        <dbReference type="EMBL" id="MDR7379563.1"/>
    </source>
</evidence>
<dbReference type="Gene3D" id="3.90.1210.10">
    <property type="entry name" value="Antifreeze-like/N-acetylneuraminic acid synthase C-terminal domain"/>
    <property type="match status" value="1"/>
</dbReference>
<evidence type="ECO:0000256" key="3">
    <source>
        <dbReference type="ARBA" id="ARBA00022764"/>
    </source>
</evidence>
<evidence type="ECO:0000259" key="5">
    <source>
        <dbReference type="SMART" id="SM00858"/>
    </source>
</evidence>
<evidence type="ECO:0000313" key="7">
    <source>
        <dbReference type="Proteomes" id="UP001180487"/>
    </source>
</evidence>
<dbReference type="RefSeq" id="WP_310376308.1">
    <property type="nucleotide sequence ID" value="NZ_JAVDXT010000005.1"/>
</dbReference>
<sequence length="245" mass="26267">MLQILSKLWRYRVGATGLVLCAQAFGAVAQVEADVVQVGQRWLESTVTQVSPVASPNGMALRMEVAVGALDARLRLSPCAKVEPFVPQGTRLWGRSRVGLRCLDGATRWSVFLPVTVKAFGPAWVAKSNINAGAVLMPDDAMEAEVDWAEDASPVVALPEQWIGQVATRSWVAGQAIRQSMVRAPQVFQAGTQIRVLAQGPGFQVTSDGQAMTAGVVGQPARVRMESGRVMSGVVQDARTIRVDM</sequence>
<dbReference type="Pfam" id="PF17656">
    <property type="entry name" value="ChapFlgA_N"/>
    <property type="match status" value="1"/>
</dbReference>
<gene>
    <name evidence="6" type="ORF">J2X19_004259</name>
</gene>
<proteinExistence type="inferred from homology"/>
<keyword evidence="6" id="KW-0282">Flagellum</keyword>
<keyword evidence="2 4" id="KW-0732">Signal</keyword>
<dbReference type="PANTHER" id="PTHR36307:SF1">
    <property type="entry name" value="FLAGELLA BASAL BODY P-RING FORMATION PROTEIN FLGA"/>
    <property type="match status" value="1"/>
</dbReference>
<comment type="function">
    <text evidence="4">Involved in the assembly process of the P-ring formation. It may associate with FlgF on the rod constituting a structure essential for the P-ring assembly or may act as a modulator protein for the P-ring assembly.</text>
</comment>